<reference evidence="3 4" key="1">
    <citation type="journal article" date="2013" name="PLoS ONE">
        <title>Enrichment and Genome Sequence of the Group I.1a Ammonia-Oxidizing Archaeon ?Ca. Nitrosotenuis uzonensis? Representing a Clade Globally.</title>
        <authorList>
            <person name="Lebedeva E.V."/>
            <person name="Hatzenpichler R."/>
            <person name="Pelletier E."/>
            <person name="Schuster N."/>
            <person name="Hauzmayer S."/>
            <person name="Bulaev A."/>
            <person name="Grigor'eva N.V."/>
            <person name="Galushko A."/>
            <person name="Schmid M."/>
            <person name="Palatinszky M."/>
            <person name="Le Paslier D."/>
            <person name="Daims H."/>
            <person name="Wagner M."/>
        </authorList>
    </citation>
    <scope>NUCLEOTIDE SEQUENCE [LARGE SCALE GENOMIC DNA]</scope>
    <source>
        <strain evidence="3 4">N4</strain>
    </source>
</reference>
<dbReference type="SUPFAM" id="SSF53756">
    <property type="entry name" value="UDP-Glycosyltransferase/glycogen phosphorylase"/>
    <property type="match status" value="1"/>
</dbReference>
<dbReference type="GO" id="GO:0016757">
    <property type="term" value="F:glycosyltransferase activity"/>
    <property type="evidence" value="ECO:0007669"/>
    <property type="project" value="InterPro"/>
</dbReference>
<dbReference type="PANTHER" id="PTHR46401">
    <property type="entry name" value="GLYCOSYLTRANSFERASE WBBK-RELATED"/>
    <property type="match status" value="1"/>
</dbReference>
<dbReference type="RefSeq" id="WP_048197139.1">
    <property type="nucleotide sequence ID" value="NZ_CBTY010000010.1"/>
</dbReference>
<name>V6AVE3_9ARCH</name>
<dbReference type="AlphaFoldDB" id="V6AVE3"/>
<organism evidence="3 4">
    <name type="scientific">Candidatus Nitrosotenuis uzonensis</name>
    <dbReference type="NCBI Taxonomy" id="1407055"/>
    <lineage>
        <taxon>Archaea</taxon>
        <taxon>Nitrososphaerota</taxon>
        <taxon>Candidatus Nitrosotenuis</taxon>
    </lineage>
</organism>
<comment type="caution">
    <text evidence="3">The sequence shown here is derived from an EMBL/GenBank/DDBJ whole genome shotgun (WGS) entry which is preliminary data.</text>
</comment>
<dbReference type="PANTHER" id="PTHR46401:SF2">
    <property type="entry name" value="GLYCOSYLTRANSFERASE WBBK-RELATED"/>
    <property type="match status" value="1"/>
</dbReference>
<feature type="domain" description="Glycosyl transferase family 1" evidence="2">
    <location>
        <begin position="212"/>
        <end position="323"/>
    </location>
</feature>
<gene>
    <name evidence="3" type="ORF">NITUZ_50020</name>
</gene>
<evidence type="ECO:0000256" key="1">
    <source>
        <dbReference type="ARBA" id="ARBA00022679"/>
    </source>
</evidence>
<dbReference type="InterPro" id="IPR001296">
    <property type="entry name" value="Glyco_trans_1"/>
</dbReference>
<accession>V6AVE3</accession>
<evidence type="ECO:0000259" key="2">
    <source>
        <dbReference type="Pfam" id="PF00534"/>
    </source>
</evidence>
<dbReference type="STRING" id="1407055.NITUZ_50020"/>
<evidence type="ECO:0000313" key="4">
    <source>
        <dbReference type="Proteomes" id="UP000018159"/>
    </source>
</evidence>
<evidence type="ECO:0000313" key="3">
    <source>
        <dbReference type="EMBL" id="CDI06473.1"/>
    </source>
</evidence>
<dbReference type="Pfam" id="PF00534">
    <property type="entry name" value="Glycos_transf_1"/>
    <property type="match status" value="1"/>
</dbReference>
<keyword evidence="4" id="KW-1185">Reference proteome</keyword>
<dbReference type="Proteomes" id="UP000018159">
    <property type="component" value="Unassembled WGS sequence"/>
</dbReference>
<protein>
    <recommendedName>
        <fullName evidence="2">Glycosyl transferase family 1 domain-containing protein</fullName>
    </recommendedName>
</protein>
<dbReference type="EMBL" id="CBTY010000010">
    <property type="protein sequence ID" value="CDI06473.1"/>
    <property type="molecule type" value="Genomic_DNA"/>
</dbReference>
<dbReference type="Gene3D" id="3.40.50.2000">
    <property type="entry name" value="Glycogen Phosphorylase B"/>
    <property type="match status" value="2"/>
</dbReference>
<keyword evidence="1" id="KW-0808">Transferase</keyword>
<sequence>MKKIVFFGNGAQMNYVITKFLRKKSNIEVDLLLQDYNHPFLDHPAWDDIPIKIPQKIMKSNIIEAKKIFDQAININKWKMPSWVIEKPINYSFLDKLITKYFDKQYYIKKQIRYYVNDLKNYDFVFTDCVGAISALLAKKPFAIRPFGSDIDIHAFENNYRGKMIRKALKNTTAIFAHAYTDNLRTLRINAKRYETSVIIDTETFKPNNSSKNPIPDFFLASRLDFKEKGTDKLLRLFAKLIKSYDAKLFCLDYGSDVKQTHDLVNYLGIEKNVIFYNFVASKPVLNELFNKHTAVIGNLNYGTIGTTELEALACNKPVISFVKPKTEIEKKLPILNSRSEDEIYENLKNIIEKRNLPSGMREFIKKNFGYESFLNGFKDCIN</sequence>
<proteinExistence type="predicted"/>
<dbReference type="OrthoDB" id="132546at2157"/>